<sequence>MVLSMKKSNVELSFDMDYDYDYQNDSLFLYITDDYDYKRSLRLDNDLILDFDESNVPVAMEILHASKRFNTARLNLRKPLGLNMNIEIGKDYIRIKAAFNINIRNKPTPLELNAEGENSINLPSCATHFAAVA</sequence>
<organism evidence="1 2">
    <name type="scientific">Methanobacterium paludis (strain DSM 25820 / JCM 18151 / SWAN1)</name>
    <dbReference type="NCBI Taxonomy" id="868131"/>
    <lineage>
        <taxon>Archaea</taxon>
        <taxon>Methanobacteriati</taxon>
        <taxon>Methanobacteriota</taxon>
        <taxon>Methanomada group</taxon>
        <taxon>Methanobacteria</taxon>
        <taxon>Methanobacteriales</taxon>
        <taxon>Methanobacteriaceae</taxon>
        <taxon>Methanobacterium</taxon>
    </lineage>
</organism>
<keyword evidence="2" id="KW-1185">Reference proteome</keyword>
<reference evidence="1 2" key="1">
    <citation type="journal article" date="2014" name="Int. J. Syst. Evol. Microbiol.">
        <title>Methanobacterium paludis sp. nov. and a novel strain of Methanobacterium lacus isolated from northern peatlands.</title>
        <authorList>
            <person name="Cadillo-Quiroz H."/>
            <person name="Brauer S.L."/>
            <person name="Goodson N."/>
            <person name="Yavitt J.B."/>
            <person name="Zinder S.H."/>
        </authorList>
    </citation>
    <scope>NUCLEOTIDE SEQUENCE [LARGE SCALE GENOMIC DNA]</scope>
    <source>
        <strain evidence="2">DSM 25820 / JCM 18151 / SWAN1</strain>
    </source>
</reference>
<dbReference type="Pfam" id="PF10049">
    <property type="entry name" value="DUF2283"/>
    <property type="match status" value="1"/>
</dbReference>
<accession>F6D7A0</accession>
<protein>
    <recommendedName>
        <fullName evidence="3">DUF2283 domain-containing protein</fullName>
    </recommendedName>
</protein>
<evidence type="ECO:0000313" key="1">
    <source>
        <dbReference type="EMBL" id="AEG18434.1"/>
    </source>
</evidence>
<dbReference type="HOGENOM" id="CLU_161126_0_0_2"/>
<name>F6D7A0_METPW</name>
<dbReference type="Proteomes" id="UP000009231">
    <property type="component" value="Chromosome"/>
</dbReference>
<dbReference type="KEGG" id="mew:MSWAN_1420"/>
<gene>
    <name evidence="1" type="ordered locus">MSWAN_1420</name>
</gene>
<dbReference type="EMBL" id="CP002772">
    <property type="protein sequence ID" value="AEG18434.1"/>
    <property type="molecule type" value="Genomic_DNA"/>
</dbReference>
<dbReference type="InterPro" id="IPR019270">
    <property type="entry name" value="DUF2283"/>
</dbReference>
<evidence type="ECO:0008006" key="3">
    <source>
        <dbReference type="Google" id="ProtNLM"/>
    </source>
</evidence>
<dbReference type="eggNOG" id="arCOG05051">
    <property type="taxonomic scope" value="Archaea"/>
</dbReference>
<dbReference type="AlphaFoldDB" id="F6D7A0"/>
<proteinExistence type="predicted"/>
<evidence type="ECO:0000313" key="2">
    <source>
        <dbReference type="Proteomes" id="UP000009231"/>
    </source>
</evidence>